<evidence type="ECO:0000259" key="4">
    <source>
        <dbReference type="SMART" id="SM00656"/>
    </source>
</evidence>
<dbReference type="Pfam" id="PF14200">
    <property type="entry name" value="RicinB_lectin_2"/>
    <property type="match status" value="2"/>
</dbReference>
<sequence>MRKLTRRLSSALSSFILVMAALFSGLGPVIVNADTTSGSSWNFEEASFKDLGTITDAVTIDGLTLLATKEKPLEIKPKGVTVDGSDYSYALTLPAQGSKETQSAQVPVSGECTIKVTLQNASDNEQANLAIADSQGQELTSLAAKSTASTESYAYSGGADNLYLYSKDNDIDVFKIELESTDESTTEAATTLDTSDLLGNQEDSSWLEESKVATGQIADGWYYIKNINSQKYLEVADGKDANGANVQQFSGNGYPCQKWYVKNVGNGYITLKTGMASGRMLDVANGGTSDGTNIQIYDANGLDPQKFLPVKTDQSGVFCLQTKCSGNKQALDVYDWSTADKGNIDTWTYNGLACQQFRFEAINEDSNSQDSQSAGKHSPLGNVYPEQQLQFVNTQDGNYLNDTGKNGAALTSVKSSGVSNRWILSYVNNGVYRIVNSDTGFCLTPYSSKASAGAGVAGATVSSGDKSQYWQIVATKKDAYGTALNYKIVNNSNTNLALTLSNNSYRLEQYNGSAAQNFRVNSYGVEGFAGYSKDMSNREKACVTGGVFGKVVTVKSLKDLQNYAAGSTPYTIIIGANLSQNTLTKVNVGSNKTFVGSYQANTLNNIHFRNIQASGNNIYKNITFTHSVTINNNDDIQMYISDGNNFWLDHCSWPGHDMNRDANIHHNDTDKFLYVGLKANFVSVNGCFFGGHKYGLILGYPQEDGKNTYRGYPCMTISNNYFRQTLTRAPGLMRYGYFHCYNNYVSDFDLGYTPYTECNIYSEKNVFEAGSHKGCVVNGMNNIGRFTDNGSILSWDISTAKIAGGTSWRPSGNYGYATRSPQDAKNWVVKYAGVHNSSLVYPIN</sequence>
<keyword evidence="2" id="KW-0964">Secreted</keyword>
<dbReference type="InterPro" id="IPR000772">
    <property type="entry name" value="Ricin_B_lectin"/>
</dbReference>
<dbReference type="CDD" id="cd00161">
    <property type="entry name" value="beta-trefoil_Ricin-like"/>
    <property type="match status" value="2"/>
</dbReference>
<dbReference type="AlphaFoldDB" id="A0A1G9KMP2"/>
<dbReference type="Gene3D" id="2.80.10.50">
    <property type="match status" value="4"/>
</dbReference>
<keyword evidence="2" id="KW-0624">Polysaccharide degradation</keyword>
<dbReference type="InterPro" id="IPR035992">
    <property type="entry name" value="Ricin_B-like_lectins"/>
</dbReference>
<proteinExistence type="inferred from homology"/>
<evidence type="ECO:0000256" key="2">
    <source>
        <dbReference type="RuleBase" id="RU361173"/>
    </source>
</evidence>
<dbReference type="Gene3D" id="2.160.20.10">
    <property type="entry name" value="Single-stranded right-handed beta-helix, Pectin lyase-like"/>
    <property type="match status" value="1"/>
</dbReference>
<comment type="subcellular location">
    <subcellularLocation>
        <location evidence="2">Secreted</location>
    </subcellularLocation>
</comment>
<dbReference type="GO" id="GO:0000272">
    <property type="term" value="P:polysaccharide catabolic process"/>
    <property type="evidence" value="ECO:0007669"/>
    <property type="project" value="UniProtKB-KW"/>
</dbReference>
<feature type="domain" description="Pectate lyase" evidence="4">
    <location>
        <begin position="547"/>
        <end position="773"/>
    </location>
</feature>
<dbReference type="SUPFAM" id="SSF50370">
    <property type="entry name" value="Ricin B-like lectins"/>
    <property type="match status" value="2"/>
</dbReference>
<dbReference type="Proteomes" id="UP000183162">
    <property type="component" value="Unassembled WGS sequence"/>
</dbReference>
<dbReference type="GO" id="GO:0030570">
    <property type="term" value="F:pectate lyase activity"/>
    <property type="evidence" value="ECO:0007669"/>
    <property type="project" value="InterPro"/>
</dbReference>
<feature type="domain" description="Ricin B lectin" evidence="3">
    <location>
        <begin position="221"/>
        <end position="360"/>
    </location>
</feature>
<evidence type="ECO:0000256" key="1">
    <source>
        <dbReference type="ARBA" id="ARBA00023239"/>
    </source>
</evidence>
<protein>
    <submittedName>
        <fullName evidence="5">Pectate lyase</fullName>
    </submittedName>
</protein>
<gene>
    <name evidence="5" type="ORF">SAMN05216400_0900</name>
</gene>
<dbReference type="PROSITE" id="PS50231">
    <property type="entry name" value="RICIN_B_LECTIN"/>
    <property type="match status" value="2"/>
</dbReference>
<name>A0A1G9KMP2_STREI</name>
<reference evidence="5 6" key="1">
    <citation type="submission" date="2016-10" db="EMBL/GenBank/DDBJ databases">
        <authorList>
            <person name="de Groot N.N."/>
        </authorList>
    </citation>
    <scope>NUCLEOTIDE SEQUENCE [LARGE SCALE GENOMIC DNA]</scope>
    <source>
        <strain evidence="5 6">Sb09</strain>
    </source>
</reference>
<dbReference type="GO" id="GO:0005576">
    <property type="term" value="C:extracellular region"/>
    <property type="evidence" value="ECO:0007669"/>
    <property type="project" value="UniProtKB-SubCell"/>
</dbReference>
<dbReference type="PANTHER" id="PTHR31683">
    <property type="entry name" value="PECTATE LYASE 18-RELATED"/>
    <property type="match status" value="1"/>
</dbReference>
<evidence type="ECO:0000259" key="3">
    <source>
        <dbReference type="SMART" id="SM00458"/>
    </source>
</evidence>
<dbReference type="SMART" id="SM00458">
    <property type="entry name" value="RICIN"/>
    <property type="match status" value="2"/>
</dbReference>
<dbReference type="InterPro" id="IPR011050">
    <property type="entry name" value="Pectin_lyase_fold/virulence"/>
</dbReference>
<dbReference type="EMBL" id="FNGX01000002">
    <property type="protein sequence ID" value="SDL50919.1"/>
    <property type="molecule type" value="Genomic_DNA"/>
</dbReference>
<evidence type="ECO:0000313" key="5">
    <source>
        <dbReference type="EMBL" id="SDL50919.1"/>
    </source>
</evidence>
<dbReference type="Pfam" id="PF00544">
    <property type="entry name" value="Pectate_lyase_4"/>
    <property type="match status" value="1"/>
</dbReference>
<feature type="domain" description="Ricin B lectin" evidence="3">
    <location>
        <begin position="385"/>
        <end position="523"/>
    </location>
</feature>
<dbReference type="SMART" id="SM00656">
    <property type="entry name" value="Amb_all"/>
    <property type="match status" value="1"/>
</dbReference>
<dbReference type="InterPro" id="IPR045032">
    <property type="entry name" value="PEL"/>
</dbReference>
<dbReference type="PANTHER" id="PTHR31683:SF18">
    <property type="entry name" value="PECTATE LYASE 21-RELATED"/>
    <property type="match status" value="1"/>
</dbReference>
<evidence type="ECO:0000313" key="6">
    <source>
        <dbReference type="Proteomes" id="UP000183162"/>
    </source>
</evidence>
<keyword evidence="2" id="KW-0119">Carbohydrate metabolism</keyword>
<dbReference type="RefSeq" id="WP_081341059.1">
    <property type="nucleotide sequence ID" value="NZ_FNGX01000002.1"/>
</dbReference>
<keyword evidence="1 2" id="KW-0456">Lyase</keyword>
<dbReference type="SUPFAM" id="SSF51126">
    <property type="entry name" value="Pectin lyase-like"/>
    <property type="match status" value="1"/>
</dbReference>
<accession>A0A1G9KMP2</accession>
<comment type="similarity">
    <text evidence="2">Belongs to the polysaccharide lyase 1 family.</text>
</comment>
<organism evidence="5 6">
    <name type="scientific">Streptococcus equinus</name>
    <name type="common">Streptococcus bovis</name>
    <dbReference type="NCBI Taxonomy" id="1335"/>
    <lineage>
        <taxon>Bacteria</taxon>
        <taxon>Bacillati</taxon>
        <taxon>Bacillota</taxon>
        <taxon>Bacilli</taxon>
        <taxon>Lactobacillales</taxon>
        <taxon>Streptococcaceae</taxon>
        <taxon>Streptococcus</taxon>
    </lineage>
</organism>
<dbReference type="InterPro" id="IPR002022">
    <property type="entry name" value="Pec_lyase"/>
</dbReference>
<dbReference type="OrthoDB" id="6521850at2"/>
<dbReference type="InterPro" id="IPR012334">
    <property type="entry name" value="Pectin_lyas_fold"/>
</dbReference>